<comment type="similarity">
    <text evidence="1">Belongs to the aldehyde dehydrogenase family.</text>
</comment>
<organism evidence="4 5">
    <name type="scientific">Chryseobacterium gleum ATCC 35910</name>
    <dbReference type="NCBI Taxonomy" id="525257"/>
    <lineage>
        <taxon>Bacteria</taxon>
        <taxon>Pseudomonadati</taxon>
        <taxon>Bacteroidota</taxon>
        <taxon>Flavobacteriia</taxon>
        <taxon>Flavobacteriales</taxon>
        <taxon>Weeksellaceae</taxon>
        <taxon>Chryseobacterium group</taxon>
        <taxon>Chryseobacterium</taxon>
    </lineage>
</organism>
<dbReference type="Gene3D" id="3.40.309.10">
    <property type="entry name" value="Aldehyde Dehydrogenase, Chain A, domain 2"/>
    <property type="match status" value="1"/>
</dbReference>
<evidence type="ECO:0000313" key="5">
    <source>
        <dbReference type="Proteomes" id="UP000002969"/>
    </source>
</evidence>
<dbReference type="EMBL" id="ACKQ02000007">
    <property type="protein sequence ID" value="EFK33751.1"/>
    <property type="molecule type" value="Genomic_DNA"/>
</dbReference>
<evidence type="ECO:0000256" key="1">
    <source>
        <dbReference type="ARBA" id="ARBA00009986"/>
    </source>
</evidence>
<dbReference type="InterPro" id="IPR016163">
    <property type="entry name" value="Ald_DH_C"/>
</dbReference>
<dbReference type="PROSITE" id="PS00070">
    <property type="entry name" value="ALDEHYDE_DEHYDR_CYS"/>
    <property type="match status" value="1"/>
</dbReference>
<protein>
    <submittedName>
        <fullName evidence="4">Aldehyde dehydrogenase (NAD) family protein</fullName>
        <ecNumber evidence="4">1.2.1.-</ecNumber>
    </submittedName>
</protein>
<comment type="caution">
    <text evidence="4">The sequence shown here is derived from an EMBL/GenBank/DDBJ whole genome shotgun (WGS) entry which is preliminary data.</text>
</comment>
<evidence type="ECO:0000256" key="2">
    <source>
        <dbReference type="ARBA" id="ARBA00023002"/>
    </source>
</evidence>
<keyword evidence="2 4" id="KW-0560">Oxidoreductase</keyword>
<dbReference type="InterPro" id="IPR015590">
    <property type="entry name" value="Aldehyde_DH_dom"/>
</dbReference>
<dbReference type="InterPro" id="IPR016160">
    <property type="entry name" value="Ald_DH_CS_CYS"/>
</dbReference>
<dbReference type="PANTHER" id="PTHR43353:SF5">
    <property type="entry name" value="SUCCINATE-SEMIALDEHYDE DEHYDROGENASE, MITOCHONDRIAL"/>
    <property type="match status" value="1"/>
</dbReference>
<dbReference type="EC" id="1.2.1.-" evidence="4"/>
<dbReference type="InterPro" id="IPR016161">
    <property type="entry name" value="Ald_DH/histidinol_DH"/>
</dbReference>
<sequence>MKFYFSAKLFFFQELRLILIQIDRIYCQNIFFKTIYFYLYIIKSPEEGESYHIKKIERFMSSENTASFHHIFKSENEIPEEYKVPVIHQRTYLLNGELVEWNGDVTEIYSPVCIPTENGLERKLLGSIPNIGPNEAMEVLEACVKAYDNGLGEWPTMSVEGRIKCMQKFVYLMIQQRDLIIKLLMWEIGKTLADSTKEFDRTVDYINQTIDALKDLDRESSRFQQAEGTIAQIRRAPLGVVLSMGPFNYPLNEIFTTLIPALIMGNTILFKLPKHGVLAHYPLLEAFKEAFPKGTVNTLYGKGSEIITPIMESGKVNVLAFIGSSKVANGLKKLHPKVNRLRAILSLDAKNAAIVTKNANLDVAVSECILGALSFNGQRCTALKLIFVQKEVALEFTEKLSAAVSALKPGLPWEKDVKVTPLPEVNKPPYLKECIDDALQKGAAVLNKDGGYTDESFVFPAVVYPVNSDMKLYHEEQFGPVIPVVPFEDIEEPIEYQVNASHGMQVSIFSEDPQEVARLIDPFVNLVSRVNINCQAQRGPDVFPFTGRKDSAEGTLSVFDALRSFSIRSLVAAKLTDSNKELLNTIVREHDSNFLSTDYIF</sequence>
<evidence type="ECO:0000313" key="4">
    <source>
        <dbReference type="EMBL" id="EFK33751.1"/>
    </source>
</evidence>
<gene>
    <name evidence="4" type="ORF">HMPREF0204_12820</name>
</gene>
<reference evidence="4" key="1">
    <citation type="submission" date="2010-06" db="EMBL/GenBank/DDBJ databases">
        <authorList>
            <person name="Muzny D."/>
            <person name="Qin X."/>
            <person name="Buhay C."/>
            <person name="Dugan-Rocha S."/>
            <person name="Ding Y."/>
            <person name="Chen G."/>
            <person name="Hawes A."/>
            <person name="Holder M."/>
            <person name="Jhangiani S."/>
            <person name="Johnson A."/>
            <person name="Khan Z."/>
            <person name="Li Z."/>
            <person name="Liu W."/>
            <person name="Liu X."/>
            <person name="Perez L."/>
            <person name="Shen H."/>
            <person name="Wang Q."/>
            <person name="Watt J."/>
            <person name="Xi L."/>
            <person name="Xin Y."/>
            <person name="Zhou J."/>
            <person name="Deng J."/>
            <person name="Jiang H."/>
            <person name="Liu Y."/>
            <person name="Qu J."/>
            <person name="Song X.-Z."/>
            <person name="Zhang L."/>
            <person name="Villasana D."/>
            <person name="Johnson A."/>
            <person name="Liu J."/>
            <person name="Liyanage D."/>
            <person name="Lorensuhewa L."/>
            <person name="Robinson T."/>
            <person name="Song A."/>
            <person name="Song B.-B."/>
            <person name="Dinh H."/>
            <person name="Thornton R."/>
            <person name="Coyle M."/>
            <person name="Francisco L."/>
            <person name="Jackson L."/>
            <person name="Javaid M."/>
            <person name="Korchina V."/>
            <person name="Kovar C."/>
            <person name="Mata R."/>
            <person name="Mathew T."/>
            <person name="Ngo R."/>
            <person name="Nguyen L."/>
            <person name="Nguyen N."/>
            <person name="Okwuonu G."/>
            <person name="Ongeri F."/>
            <person name="Pham C."/>
            <person name="Simmons D."/>
            <person name="Wilczek-Boney K."/>
            <person name="Hale W."/>
            <person name="Jakkamsetti A."/>
            <person name="Pham P."/>
            <person name="Ruth R."/>
            <person name="San Lucas F."/>
            <person name="Warren J."/>
            <person name="Zhang J."/>
            <person name="Zhao Z."/>
            <person name="Zhou C."/>
            <person name="Zhu D."/>
            <person name="Lee S."/>
            <person name="Bess C."/>
            <person name="Blankenburg K."/>
            <person name="Forbes L."/>
            <person name="Fu Q."/>
            <person name="Gubbala S."/>
            <person name="Hirani K."/>
            <person name="Jayaseelan J.C."/>
            <person name="Lara F."/>
            <person name="Munidasa M."/>
            <person name="Palculict T."/>
            <person name="Patil S."/>
            <person name="Pu L.-L."/>
            <person name="Saada N."/>
            <person name="Tang L."/>
            <person name="Weissenberger G."/>
            <person name="Zhu Y."/>
            <person name="Hemphill L."/>
            <person name="Shang Y."/>
            <person name="Youmans B."/>
            <person name="Ayvaz T."/>
            <person name="Ross M."/>
            <person name="Santibanez J."/>
            <person name="Aqrawi P."/>
            <person name="Gross S."/>
            <person name="Joshi V."/>
            <person name="Fowler G."/>
            <person name="Nazareth L."/>
            <person name="Reid J."/>
            <person name="Worley K."/>
            <person name="Petrosino J."/>
            <person name="Highlander S."/>
            <person name="Gibbs R."/>
        </authorList>
    </citation>
    <scope>NUCLEOTIDE SEQUENCE [LARGE SCALE GENOMIC DNA]</scope>
    <source>
        <strain evidence="4">ATCC 35910</strain>
    </source>
</reference>
<dbReference type="Gene3D" id="3.40.605.10">
    <property type="entry name" value="Aldehyde Dehydrogenase, Chain A, domain 1"/>
    <property type="match status" value="1"/>
</dbReference>
<keyword evidence="5" id="KW-1185">Reference proteome</keyword>
<name>A0ABN0ALB5_CHRGE</name>
<feature type="domain" description="Aldehyde dehydrogenase" evidence="3">
    <location>
        <begin position="116"/>
        <end position="565"/>
    </location>
</feature>
<accession>A0ABN0ALB5</accession>
<dbReference type="GO" id="GO:0016491">
    <property type="term" value="F:oxidoreductase activity"/>
    <property type="evidence" value="ECO:0007669"/>
    <property type="project" value="UniProtKB-KW"/>
</dbReference>
<dbReference type="InterPro" id="IPR016162">
    <property type="entry name" value="Ald_DH_N"/>
</dbReference>
<evidence type="ECO:0000259" key="3">
    <source>
        <dbReference type="Pfam" id="PF00171"/>
    </source>
</evidence>
<dbReference type="Proteomes" id="UP000002969">
    <property type="component" value="Unassembled WGS sequence"/>
</dbReference>
<dbReference type="CDD" id="cd07082">
    <property type="entry name" value="ALDH_F11_NP-GAPDH"/>
    <property type="match status" value="1"/>
</dbReference>
<dbReference type="SUPFAM" id="SSF53720">
    <property type="entry name" value="ALDH-like"/>
    <property type="match status" value="1"/>
</dbReference>
<dbReference type="PANTHER" id="PTHR43353">
    <property type="entry name" value="SUCCINATE-SEMIALDEHYDE DEHYDROGENASE, MITOCHONDRIAL"/>
    <property type="match status" value="1"/>
</dbReference>
<dbReference type="Pfam" id="PF00171">
    <property type="entry name" value="Aldedh"/>
    <property type="match status" value="1"/>
</dbReference>
<proteinExistence type="inferred from homology"/>
<dbReference type="InterPro" id="IPR050740">
    <property type="entry name" value="Aldehyde_DH_Superfamily"/>
</dbReference>